<evidence type="ECO:0000256" key="6">
    <source>
        <dbReference type="SAM" id="Phobius"/>
    </source>
</evidence>
<dbReference type="FunFam" id="2.40.10.10:FF:000166">
    <property type="entry name" value="Trypsin"/>
    <property type="match status" value="1"/>
</dbReference>
<proteinExistence type="predicted"/>
<dbReference type="CDD" id="cd00190">
    <property type="entry name" value="Tryp_SPc"/>
    <property type="match status" value="1"/>
</dbReference>
<keyword evidence="3 5" id="KW-0720">Serine protease</keyword>
<keyword evidence="2 5" id="KW-0378">Hydrolase</keyword>
<evidence type="ECO:0000256" key="4">
    <source>
        <dbReference type="ARBA" id="ARBA00023157"/>
    </source>
</evidence>
<keyword evidence="1 5" id="KW-0645">Protease</keyword>
<comment type="caution">
    <text evidence="9">The sequence shown here is derived from an EMBL/GenBank/DDBJ whole genome shotgun (WGS) entry which is preliminary data.</text>
</comment>
<dbReference type="Pfam" id="PF00089">
    <property type="entry name" value="Trypsin"/>
    <property type="match status" value="1"/>
</dbReference>
<dbReference type="PROSITE" id="PS00135">
    <property type="entry name" value="TRYPSIN_SER"/>
    <property type="match status" value="1"/>
</dbReference>
<dbReference type="SMART" id="SM00020">
    <property type="entry name" value="Tryp_SPc"/>
    <property type="match status" value="1"/>
</dbReference>
<evidence type="ECO:0000256" key="2">
    <source>
        <dbReference type="ARBA" id="ARBA00022801"/>
    </source>
</evidence>
<dbReference type="PROSITE" id="PS50240">
    <property type="entry name" value="TRYPSIN_DOM"/>
    <property type="match status" value="1"/>
</dbReference>
<evidence type="ECO:0000313" key="10">
    <source>
        <dbReference type="Proteomes" id="UP001431783"/>
    </source>
</evidence>
<dbReference type="PANTHER" id="PTHR24264">
    <property type="entry name" value="TRYPSIN-RELATED"/>
    <property type="match status" value="1"/>
</dbReference>
<feature type="signal peptide" evidence="7">
    <location>
        <begin position="1"/>
        <end position="17"/>
    </location>
</feature>
<dbReference type="InterPro" id="IPR050127">
    <property type="entry name" value="Serine_Proteases_S1"/>
</dbReference>
<feature type="domain" description="Peptidase S1" evidence="8">
    <location>
        <begin position="31"/>
        <end position="269"/>
    </location>
</feature>
<dbReference type="GO" id="GO:0004252">
    <property type="term" value="F:serine-type endopeptidase activity"/>
    <property type="evidence" value="ECO:0007669"/>
    <property type="project" value="InterPro"/>
</dbReference>
<dbReference type="PRINTS" id="PR00722">
    <property type="entry name" value="CHYMOTRYPSIN"/>
</dbReference>
<dbReference type="GO" id="GO:0005615">
    <property type="term" value="C:extracellular space"/>
    <property type="evidence" value="ECO:0007669"/>
    <property type="project" value="TreeGrafter"/>
</dbReference>
<keyword evidence="6" id="KW-0472">Membrane</keyword>
<evidence type="ECO:0000256" key="7">
    <source>
        <dbReference type="SAM" id="SignalP"/>
    </source>
</evidence>
<evidence type="ECO:0000256" key="1">
    <source>
        <dbReference type="ARBA" id="ARBA00022670"/>
    </source>
</evidence>
<evidence type="ECO:0000256" key="5">
    <source>
        <dbReference type="RuleBase" id="RU363034"/>
    </source>
</evidence>
<keyword evidence="6" id="KW-0812">Transmembrane</keyword>
<dbReference type="InterPro" id="IPR001314">
    <property type="entry name" value="Peptidase_S1A"/>
</dbReference>
<dbReference type="InterPro" id="IPR043504">
    <property type="entry name" value="Peptidase_S1_PA_chymotrypsin"/>
</dbReference>
<keyword evidence="7" id="KW-0732">Signal</keyword>
<keyword evidence="4" id="KW-1015">Disulfide bond</keyword>
<reference evidence="9 10" key="1">
    <citation type="submission" date="2023-03" db="EMBL/GenBank/DDBJ databases">
        <title>Genome insight into feeding habits of ladybird beetles.</title>
        <authorList>
            <person name="Li H.-S."/>
            <person name="Huang Y.-H."/>
            <person name="Pang H."/>
        </authorList>
    </citation>
    <scope>NUCLEOTIDE SEQUENCE [LARGE SCALE GENOMIC DNA]</scope>
    <source>
        <strain evidence="9">SYSU_2023b</strain>
        <tissue evidence="9">Whole body</tissue>
    </source>
</reference>
<evidence type="ECO:0000313" key="9">
    <source>
        <dbReference type="EMBL" id="KAK9872393.1"/>
    </source>
</evidence>
<name>A0AAW1TPY7_9CUCU</name>
<evidence type="ECO:0000259" key="8">
    <source>
        <dbReference type="PROSITE" id="PS50240"/>
    </source>
</evidence>
<dbReference type="InterPro" id="IPR001254">
    <property type="entry name" value="Trypsin_dom"/>
</dbReference>
<keyword evidence="6" id="KW-1133">Transmembrane helix</keyword>
<dbReference type="AlphaFoldDB" id="A0AAW1TPY7"/>
<dbReference type="InterPro" id="IPR033116">
    <property type="entry name" value="TRYPSIN_SER"/>
</dbReference>
<keyword evidence="10" id="KW-1185">Reference proteome</keyword>
<dbReference type="SUPFAM" id="SSF50494">
    <property type="entry name" value="Trypsin-like serine proteases"/>
    <property type="match status" value="1"/>
</dbReference>
<dbReference type="Proteomes" id="UP001431783">
    <property type="component" value="Unassembled WGS sequence"/>
</dbReference>
<dbReference type="Gene3D" id="2.40.10.10">
    <property type="entry name" value="Trypsin-like serine proteases"/>
    <property type="match status" value="1"/>
</dbReference>
<dbReference type="InterPro" id="IPR018114">
    <property type="entry name" value="TRYPSIN_HIS"/>
</dbReference>
<protein>
    <recommendedName>
        <fullName evidence="8">Peptidase S1 domain-containing protein</fullName>
    </recommendedName>
</protein>
<dbReference type="GO" id="GO:0006508">
    <property type="term" value="P:proteolysis"/>
    <property type="evidence" value="ECO:0007669"/>
    <property type="project" value="UniProtKB-KW"/>
</dbReference>
<dbReference type="PROSITE" id="PS00134">
    <property type="entry name" value="TRYPSIN_HIS"/>
    <property type="match status" value="1"/>
</dbReference>
<gene>
    <name evidence="9" type="ORF">WA026_017851</name>
</gene>
<sequence>MVLFICIIVLCIISISCHDETRKVFNISRKIIGGYDCSTEKYPFVVSIRTASHLEHFCGGSLISNVWVLTAAHCLTSDNPGVYSVIAGTSEFKSDGIQRQTVKSLFVYPKYNPNVKGHDIALIRLGSPFDLSTNLVATIDLPSSELDGDVKDYCQEPMVIGWGHRQSWNPKDKPLEYVFNPILQCISIPILSAQECFDLVKSRPPENMVCVYFQNGSKDSCQGDSGGPLFCNGTLYGLVSFGYGCAMVNKPGFYTRVDKYLSFIRDTMDNYTEFRIMRSKCTNRTIPIIGITFNILILYCFFF</sequence>
<dbReference type="EMBL" id="JARQZJ010000011">
    <property type="protein sequence ID" value="KAK9872393.1"/>
    <property type="molecule type" value="Genomic_DNA"/>
</dbReference>
<feature type="chain" id="PRO_5043665566" description="Peptidase S1 domain-containing protein" evidence="7">
    <location>
        <begin position="18"/>
        <end position="303"/>
    </location>
</feature>
<dbReference type="InterPro" id="IPR009003">
    <property type="entry name" value="Peptidase_S1_PA"/>
</dbReference>
<feature type="transmembrane region" description="Helical" evidence="6">
    <location>
        <begin position="285"/>
        <end position="302"/>
    </location>
</feature>
<accession>A0AAW1TPY7</accession>
<organism evidence="9 10">
    <name type="scientific">Henosepilachna vigintioctopunctata</name>
    <dbReference type="NCBI Taxonomy" id="420089"/>
    <lineage>
        <taxon>Eukaryota</taxon>
        <taxon>Metazoa</taxon>
        <taxon>Ecdysozoa</taxon>
        <taxon>Arthropoda</taxon>
        <taxon>Hexapoda</taxon>
        <taxon>Insecta</taxon>
        <taxon>Pterygota</taxon>
        <taxon>Neoptera</taxon>
        <taxon>Endopterygota</taxon>
        <taxon>Coleoptera</taxon>
        <taxon>Polyphaga</taxon>
        <taxon>Cucujiformia</taxon>
        <taxon>Coccinelloidea</taxon>
        <taxon>Coccinellidae</taxon>
        <taxon>Epilachninae</taxon>
        <taxon>Epilachnini</taxon>
        <taxon>Henosepilachna</taxon>
    </lineage>
</organism>
<evidence type="ECO:0000256" key="3">
    <source>
        <dbReference type="ARBA" id="ARBA00022825"/>
    </source>
</evidence>
<dbReference type="PANTHER" id="PTHR24264:SF20">
    <property type="entry name" value="TRYPSIN-LIKE"/>
    <property type="match status" value="1"/>
</dbReference>